<dbReference type="OrthoDB" id="6605928at2759"/>
<organism evidence="7 8">
    <name type="scientific">Hyaloscypha variabilis (strain UAMH 11265 / GT02V1 / F)</name>
    <name type="common">Meliniomyces variabilis</name>
    <dbReference type="NCBI Taxonomy" id="1149755"/>
    <lineage>
        <taxon>Eukaryota</taxon>
        <taxon>Fungi</taxon>
        <taxon>Dikarya</taxon>
        <taxon>Ascomycota</taxon>
        <taxon>Pezizomycotina</taxon>
        <taxon>Leotiomycetes</taxon>
        <taxon>Helotiales</taxon>
        <taxon>Hyaloscyphaceae</taxon>
        <taxon>Hyaloscypha</taxon>
        <taxon>Hyaloscypha variabilis</taxon>
    </lineage>
</organism>
<dbReference type="Proteomes" id="UP000235786">
    <property type="component" value="Unassembled WGS sequence"/>
</dbReference>
<dbReference type="FunFam" id="3.30.70.100:FF:000002">
    <property type="entry name" value="V-type proton ATPase subunit C"/>
    <property type="match status" value="1"/>
</dbReference>
<evidence type="ECO:0000256" key="3">
    <source>
        <dbReference type="ARBA" id="ARBA00022781"/>
    </source>
</evidence>
<dbReference type="PANTHER" id="PTHR10137">
    <property type="entry name" value="V-TYPE PROTON ATPASE SUBUNIT C"/>
    <property type="match status" value="1"/>
</dbReference>
<dbReference type="STRING" id="1149755.A0A2J6SD36"/>
<dbReference type="SUPFAM" id="SSF118203">
    <property type="entry name" value="Vacuolar ATP synthase subunit C"/>
    <property type="match status" value="1"/>
</dbReference>
<dbReference type="EMBL" id="KZ613937">
    <property type="protein sequence ID" value="PMD48674.1"/>
    <property type="molecule type" value="Genomic_DNA"/>
</dbReference>
<dbReference type="AlphaFoldDB" id="A0A2J6SD36"/>
<comment type="function">
    <text evidence="6">Subunit of the V1 complex of vacuolar(H+)-ATPase (V-ATPase), a multisubunit enzyme composed of a peripheral complex (V1) that hydrolyzes ATP and a membrane integral complex (V0) that translocates protons. V-ATPase is responsible for acidifying and maintaining the pH of intracellular compartments and in some cell types, is targeted to the plasma membrane, where it is responsible for acidifying the extracellular environment. Subunit C is necessary for the assembly of the catalytic sector of the enzyme and is likely to have a specific function in its catalytic activity.</text>
</comment>
<evidence type="ECO:0000256" key="1">
    <source>
        <dbReference type="ARBA" id="ARBA00006138"/>
    </source>
</evidence>
<evidence type="ECO:0000313" key="7">
    <source>
        <dbReference type="EMBL" id="PMD48674.1"/>
    </source>
</evidence>
<comment type="subunit">
    <text evidence="6">V-ATPase is a heteromultimeric enzyme composed of a peripheral catalytic V1 complex (components A to H) attached to an integral membrane V0 proton pore complex.</text>
</comment>
<keyword evidence="2 6" id="KW-0813">Transport</keyword>
<name>A0A2J6SD36_HYAVF</name>
<dbReference type="Gene3D" id="3.30.70.1180">
    <property type="entry name" value="Vacuolar atp synthase subunit c, domain 1"/>
    <property type="match status" value="1"/>
</dbReference>
<evidence type="ECO:0000313" key="8">
    <source>
        <dbReference type="Proteomes" id="UP000235786"/>
    </source>
</evidence>
<sequence>MSSPIKYMLVSLPTSISQSNDKEEALTALQSTVASDSVTVLPFKIPEFKIGTLDALVQQADDLAKLENSCEAVVAKVGDSLRSLLEGDEEKISQQKTVNDKPADQYLRSFTWNKVKYRADKPLAELIDSLQKELVSIDNDVKSKISQYNTVKTNLTTLQRRQTGNLSTKSLTPVVDPSLLIQDSEYLETHLVVVPNSAKKDFLRSYETISPMVVPRSSIEVTHDDEFTLYAVTTFKKHSSEFQHKCREMKWTPRDYKYVQGGKEEERKEVERVGRDERKVWGEALRLGRTGWSESVMIWIHVLTLRVFVETVLRYGLPLDFVCALIKANPKQAKKAKTSLDSTYSYLGGNAFGRDKKGKVTKDDSALSSEMAAAGVGAHGGEGSEYTAYVYYDFEII</sequence>
<dbReference type="PANTHER" id="PTHR10137:SF0">
    <property type="entry name" value="V-TYPE PROTON ATPASE SUBUNIT C"/>
    <property type="match status" value="1"/>
</dbReference>
<accession>A0A2J6SD36</accession>
<reference evidence="7 8" key="1">
    <citation type="submission" date="2016-04" db="EMBL/GenBank/DDBJ databases">
        <title>A degradative enzymes factory behind the ericoid mycorrhizal symbiosis.</title>
        <authorList>
            <consortium name="DOE Joint Genome Institute"/>
            <person name="Martino E."/>
            <person name="Morin E."/>
            <person name="Grelet G."/>
            <person name="Kuo A."/>
            <person name="Kohler A."/>
            <person name="Daghino S."/>
            <person name="Barry K."/>
            <person name="Choi C."/>
            <person name="Cichocki N."/>
            <person name="Clum A."/>
            <person name="Copeland A."/>
            <person name="Hainaut M."/>
            <person name="Haridas S."/>
            <person name="Labutti K."/>
            <person name="Lindquist E."/>
            <person name="Lipzen A."/>
            <person name="Khouja H.-R."/>
            <person name="Murat C."/>
            <person name="Ohm R."/>
            <person name="Olson A."/>
            <person name="Spatafora J."/>
            <person name="Veneault-Fourrey C."/>
            <person name="Henrissat B."/>
            <person name="Grigoriev I."/>
            <person name="Martin F."/>
            <person name="Perotto S."/>
        </authorList>
    </citation>
    <scope>NUCLEOTIDE SEQUENCE [LARGE SCALE GENOMIC DNA]</scope>
    <source>
        <strain evidence="7 8">F</strain>
    </source>
</reference>
<dbReference type="Gene3D" id="3.30.70.100">
    <property type="match status" value="1"/>
</dbReference>
<dbReference type="Gene3D" id="1.20.1460.10">
    <property type="entry name" value="subunit c (vma5p) of the yeast v-atpase, domain 2"/>
    <property type="match status" value="1"/>
</dbReference>
<comment type="function">
    <text evidence="5">Subunit of the V1 complex of vacuolar(H+)-ATPase (V-ATPase), a multisubunit enzyme composed of a peripheral complex (V1) that hydrolyzes ATP and a membrane integral complex (V0) that translocates protons. V-ATPase is responsible for acidifying and maintaining the pH of intracellular compartments. Subunit C is necessary for the assembly of the catalytic sector of the enzyme and is likely to have a specific function in its catalytic activity. Reversibly leaves the enzyme after glucose depletion, causing the catalytic subcomplex V1 to detach from the V0 section.</text>
</comment>
<evidence type="ECO:0000256" key="4">
    <source>
        <dbReference type="ARBA" id="ARBA00023065"/>
    </source>
</evidence>
<keyword evidence="4 6" id="KW-0406">Ion transport</keyword>
<dbReference type="GO" id="GO:0046961">
    <property type="term" value="F:proton-transporting ATPase activity, rotational mechanism"/>
    <property type="evidence" value="ECO:0007669"/>
    <property type="project" value="InterPro"/>
</dbReference>
<protein>
    <recommendedName>
        <fullName evidence="6">V-type proton ATPase subunit C</fullName>
    </recommendedName>
</protein>
<dbReference type="GO" id="GO:0000221">
    <property type="term" value="C:vacuolar proton-transporting V-type ATPase, V1 domain"/>
    <property type="evidence" value="ECO:0007669"/>
    <property type="project" value="TreeGrafter"/>
</dbReference>
<proteinExistence type="inferred from homology"/>
<keyword evidence="3 6" id="KW-0375">Hydrogen ion transport</keyword>
<evidence type="ECO:0000256" key="6">
    <source>
        <dbReference type="RuleBase" id="RU364010"/>
    </source>
</evidence>
<dbReference type="InterPro" id="IPR036132">
    <property type="entry name" value="Vac_ATP_synth_c_sf"/>
</dbReference>
<evidence type="ECO:0000256" key="5">
    <source>
        <dbReference type="ARBA" id="ARBA00053565"/>
    </source>
</evidence>
<comment type="similarity">
    <text evidence="1 6">Belongs to the V-ATPase C subunit family.</text>
</comment>
<dbReference type="CDD" id="cd14785">
    <property type="entry name" value="V-ATPase_C"/>
    <property type="match status" value="1"/>
</dbReference>
<evidence type="ECO:0000256" key="2">
    <source>
        <dbReference type="ARBA" id="ARBA00022448"/>
    </source>
</evidence>
<gene>
    <name evidence="7" type="ORF">L207DRAFT_539859</name>
</gene>
<dbReference type="Pfam" id="PF03223">
    <property type="entry name" value="V-ATPase_C"/>
    <property type="match status" value="1"/>
</dbReference>
<dbReference type="InterPro" id="IPR004907">
    <property type="entry name" value="ATPase_V1-cplx_csu"/>
</dbReference>
<keyword evidence="8" id="KW-1185">Reference proteome</keyword>